<dbReference type="InterPro" id="IPR016097">
    <property type="entry name" value="DUF695"/>
</dbReference>
<dbReference type="AlphaFoldDB" id="A0A1T5LSH8"/>
<reference evidence="2 3" key="1">
    <citation type="submission" date="2017-02" db="EMBL/GenBank/DDBJ databases">
        <authorList>
            <person name="Peterson S.W."/>
        </authorList>
    </citation>
    <scope>NUCLEOTIDE SEQUENCE [LARGE SCALE GENOMIC DNA]</scope>
    <source>
        <strain evidence="2 3">DSM 25262</strain>
    </source>
</reference>
<organism evidence="2 3">
    <name type="scientific">Ohtaekwangia koreensis</name>
    <dbReference type="NCBI Taxonomy" id="688867"/>
    <lineage>
        <taxon>Bacteria</taxon>
        <taxon>Pseudomonadati</taxon>
        <taxon>Bacteroidota</taxon>
        <taxon>Cytophagia</taxon>
        <taxon>Cytophagales</taxon>
        <taxon>Fulvivirgaceae</taxon>
        <taxon>Ohtaekwangia</taxon>
    </lineage>
</organism>
<evidence type="ECO:0000259" key="1">
    <source>
        <dbReference type="Pfam" id="PF05117"/>
    </source>
</evidence>
<dbReference type="Pfam" id="PF05117">
    <property type="entry name" value="DUF695"/>
    <property type="match status" value="1"/>
</dbReference>
<proteinExistence type="predicted"/>
<name>A0A1T5LSH8_9BACT</name>
<feature type="domain" description="DUF695" evidence="1">
    <location>
        <begin position="238"/>
        <end position="360"/>
    </location>
</feature>
<evidence type="ECO:0000313" key="2">
    <source>
        <dbReference type="EMBL" id="SKC78936.1"/>
    </source>
</evidence>
<sequence length="363" mass="42626">MSFLKNLFSKKDEPINSYADFWKWFQKNEKAFFKVLKERGDIEGDFFDKLTPKLEELRDGYFFTAGMFDSNTAELKFTVEGAIKHIVFVEELVAAAPAIEGWKFTALKPEFNIKDLNLIMGDCNFNDKNISFYSIDYPEYPDEIDITIVHHDLTEENKETIVKGTYIFLDNYLGELNFATTIDNLKIIGKAEAEKDLVPVEKLKDFLIWREKEFIEKYDGLRYDTENDNYSGLEAELNNGKPLVAIVNTDILQWDSKASHPWILNIEIKYNGENNHGMPDQETYHYLEGIENRITSELKDFEGYLNIARQTADGVREIYFACKDFRKPSKVMDQIQRNETNQNISFEIYKDKYWQTFKRFNVN</sequence>
<dbReference type="RefSeq" id="WP_079688343.1">
    <property type="nucleotide sequence ID" value="NZ_FUZU01000002.1"/>
</dbReference>
<keyword evidence="3" id="KW-1185">Reference proteome</keyword>
<accession>A0A1T5LSH8</accession>
<dbReference type="STRING" id="688867.SAMN05660236_3838"/>
<gene>
    <name evidence="2" type="ORF">SAMN05660236_3838</name>
</gene>
<protein>
    <recommendedName>
        <fullName evidence="1">DUF695 domain-containing protein</fullName>
    </recommendedName>
</protein>
<evidence type="ECO:0000313" key="3">
    <source>
        <dbReference type="Proteomes" id="UP000190961"/>
    </source>
</evidence>
<dbReference type="OrthoDB" id="9151249at2"/>
<dbReference type="EMBL" id="FUZU01000002">
    <property type="protein sequence ID" value="SKC78936.1"/>
    <property type="molecule type" value="Genomic_DNA"/>
</dbReference>
<dbReference type="Proteomes" id="UP000190961">
    <property type="component" value="Unassembled WGS sequence"/>
</dbReference>